<dbReference type="Proteomes" id="UP001652740">
    <property type="component" value="Unplaced"/>
</dbReference>
<evidence type="ECO:0000313" key="12">
    <source>
        <dbReference type="RefSeq" id="XP_026750178.1"/>
    </source>
</evidence>
<dbReference type="RefSeq" id="XP_026750178.1">
    <property type="nucleotide sequence ID" value="XM_026894377.3"/>
</dbReference>
<evidence type="ECO:0000256" key="6">
    <source>
        <dbReference type="ARBA" id="ARBA00022840"/>
    </source>
</evidence>
<accession>A0A6J1WH18</accession>
<dbReference type="Gene3D" id="3.30.200.20">
    <property type="entry name" value="Phosphorylase Kinase, domain 1"/>
    <property type="match status" value="1"/>
</dbReference>
<proteinExistence type="inferred from homology"/>
<dbReference type="KEGG" id="gmw:113510839"/>
<dbReference type="InterPro" id="IPR000719">
    <property type="entry name" value="Prot_kinase_dom"/>
</dbReference>
<dbReference type="OrthoDB" id="10252354at2759"/>
<organism evidence="11 12">
    <name type="scientific">Galleria mellonella</name>
    <name type="common">Greater wax moth</name>
    <dbReference type="NCBI Taxonomy" id="7137"/>
    <lineage>
        <taxon>Eukaryota</taxon>
        <taxon>Metazoa</taxon>
        <taxon>Ecdysozoa</taxon>
        <taxon>Arthropoda</taxon>
        <taxon>Hexapoda</taxon>
        <taxon>Insecta</taxon>
        <taxon>Pterygota</taxon>
        <taxon>Neoptera</taxon>
        <taxon>Endopterygota</taxon>
        <taxon>Lepidoptera</taxon>
        <taxon>Glossata</taxon>
        <taxon>Ditrysia</taxon>
        <taxon>Pyraloidea</taxon>
        <taxon>Pyralidae</taxon>
        <taxon>Galleriinae</taxon>
        <taxon>Galleria</taxon>
    </lineage>
</organism>
<dbReference type="GeneID" id="113510839"/>
<dbReference type="PROSITE" id="PS00108">
    <property type="entry name" value="PROTEIN_KINASE_ST"/>
    <property type="match status" value="1"/>
</dbReference>
<feature type="domain" description="Protein kinase" evidence="10">
    <location>
        <begin position="49"/>
        <end position="310"/>
    </location>
</feature>
<evidence type="ECO:0000256" key="2">
    <source>
        <dbReference type="ARBA" id="ARBA00022553"/>
    </source>
</evidence>
<keyword evidence="1" id="KW-0723">Serine/threonine-protein kinase</keyword>
<evidence type="ECO:0000256" key="1">
    <source>
        <dbReference type="ARBA" id="ARBA00022527"/>
    </source>
</evidence>
<dbReference type="Gene3D" id="1.10.510.10">
    <property type="entry name" value="Transferase(Phosphotransferase) domain 1"/>
    <property type="match status" value="1"/>
</dbReference>
<feature type="region of interest" description="Disordered" evidence="9">
    <location>
        <begin position="1"/>
        <end position="23"/>
    </location>
</feature>
<dbReference type="SMART" id="SM00220">
    <property type="entry name" value="S_TKc"/>
    <property type="match status" value="1"/>
</dbReference>
<reference evidence="12" key="1">
    <citation type="submission" date="2025-08" db="UniProtKB">
        <authorList>
            <consortium name="RefSeq"/>
        </authorList>
    </citation>
    <scope>IDENTIFICATION</scope>
    <source>
        <tissue evidence="12">Whole larvae</tissue>
    </source>
</reference>
<keyword evidence="11" id="KW-1185">Reference proteome</keyword>
<dbReference type="GO" id="GO:0051403">
    <property type="term" value="P:stress-activated MAPK cascade"/>
    <property type="evidence" value="ECO:0007669"/>
    <property type="project" value="TreeGrafter"/>
</dbReference>
<dbReference type="GO" id="GO:0004708">
    <property type="term" value="F:MAP kinase kinase activity"/>
    <property type="evidence" value="ECO:0007669"/>
    <property type="project" value="UniProtKB-EC"/>
</dbReference>
<evidence type="ECO:0000313" key="11">
    <source>
        <dbReference type="Proteomes" id="UP001652740"/>
    </source>
</evidence>
<dbReference type="FunFam" id="1.10.510.10:FF:000158">
    <property type="entry name" value="Dual specificity mitogen-activated protein kinase kinase 6"/>
    <property type="match status" value="1"/>
</dbReference>
<dbReference type="CTD" id="32257"/>
<sequence length="334" mass="38045">MSGRRKPPPPGFNFAPREETQDIVPPRNLEERTTITIGENTFTVHADDLVKIGDLGRGAYGVVDKMHHKPSDTIMAVKRITFNNQSLEVKRLLMDLDISMRASACPYTVHFYGAMFREGDVWICMEVMDTSLDKFYVKVYKNNRTIPENILGKITFSVVSALNYLYSQLKVIHRDVKPSNILINRQGEVKMCDFGISGYLVNSIAQTIDAGCKLYMAPERIDPYGNPAHYDIRSDVWSLGISLIELATGKFPYQSWPTPFEHLKQVVTDDPPRLPPGKFSPEFEDLITQCLQKDYRKRPNYNALFSHKFCVEHGNKETDVASFVQEILNLPDDS</sequence>
<dbReference type="EC" id="2.7.12.2" evidence="8"/>
<keyword evidence="6" id="KW-0067">ATP-binding</keyword>
<comment type="similarity">
    <text evidence="7">Belongs to the protein kinase superfamily. STE Ser/Thr protein kinase family. MAP kinase kinase subfamily.</text>
</comment>
<evidence type="ECO:0000256" key="9">
    <source>
        <dbReference type="SAM" id="MobiDB-lite"/>
    </source>
</evidence>
<keyword evidence="4" id="KW-0547">Nucleotide-binding</keyword>
<keyword evidence="5 12" id="KW-0418">Kinase</keyword>
<name>A0A6J1WH18_GALME</name>
<evidence type="ECO:0000256" key="5">
    <source>
        <dbReference type="ARBA" id="ARBA00022777"/>
    </source>
</evidence>
<dbReference type="PROSITE" id="PS50011">
    <property type="entry name" value="PROTEIN_KINASE_DOM"/>
    <property type="match status" value="1"/>
</dbReference>
<keyword evidence="3" id="KW-0808">Transferase</keyword>
<dbReference type="CDD" id="cd06617">
    <property type="entry name" value="PKc_MKK3_6"/>
    <property type="match status" value="1"/>
</dbReference>
<gene>
    <name evidence="12" type="primary">LOC113510839</name>
</gene>
<dbReference type="PANTHER" id="PTHR48013:SF11">
    <property type="entry name" value="LICORNE"/>
    <property type="match status" value="1"/>
</dbReference>
<dbReference type="AlphaFoldDB" id="A0A6J1WH18"/>
<dbReference type="InParanoid" id="A0A6J1WH18"/>
<protein>
    <recommendedName>
        <fullName evidence="8">mitogen-activated protein kinase kinase</fullName>
        <ecNumber evidence="8">2.7.12.2</ecNumber>
    </recommendedName>
</protein>
<dbReference type="FunFam" id="3.30.200.20:FF:000576">
    <property type="entry name" value="CBN-SEK-1 protein"/>
    <property type="match status" value="1"/>
</dbReference>
<dbReference type="SUPFAM" id="SSF56112">
    <property type="entry name" value="Protein kinase-like (PK-like)"/>
    <property type="match status" value="1"/>
</dbReference>
<evidence type="ECO:0000256" key="8">
    <source>
        <dbReference type="ARBA" id="ARBA00038999"/>
    </source>
</evidence>
<dbReference type="InterPro" id="IPR011009">
    <property type="entry name" value="Kinase-like_dom_sf"/>
</dbReference>
<evidence type="ECO:0000259" key="10">
    <source>
        <dbReference type="PROSITE" id="PS50011"/>
    </source>
</evidence>
<evidence type="ECO:0000256" key="4">
    <source>
        <dbReference type="ARBA" id="ARBA00022741"/>
    </source>
</evidence>
<dbReference type="GO" id="GO:0004674">
    <property type="term" value="F:protein serine/threonine kinase activity"/>
    <property type="evidence" value="ECO:0007669"/>
    <property type="project" value="UniProtKB-KW"/>
</dbReference>
<evidence type="ECO:0000256" key="7">
    <source>
        <dbReference type="ARBA" id="ARBA00038035"/>
    </source>
</evidence>
<dbReference type="GO" id="GO:0005524">
    <property type="term" value="F:ATP binding"/>
    <property type="evidence" value="ECO:0007669"/>
    <property type="project" value="UniProtKB-KW"/>
</dbReference>
<evidence type="ECO:0000256" key="3">
    <source>
        <dbReference type="ARBA" id="ARBA00022679"/>
    </source>
</evidence>
<keyword evidence="2" id="KW-0597">Phosphoprotein</keyword>
<dbReference type="PANTHER" id="PTHR48013">
    <property type="entry name" value="DUAL SPECIFICITY MITOGEN-ACTIVATED PROTEIN KINASE KINASE 5-RELATED"/>
    <property type="match status" value="1"/>
</dbReference>
<dbReference type="InterPro" id="IPR008271">
    <property type="entry name" value="Ser/Thr_kinase_AS"/>
</dbReference>
<dbReference type="FunCoup" id="A0A6J1WH18">
    <property type="interactions" value="498"/>
</dbReference>
<dbReference type="Pfam" id="PF00069">
    <property type="entry name" value="Pkinase"/>
    <property type="match status" value="1"/>
</dbReference>